<dbReference type="STRING" id="576137.A0A1L7WJH0"/>
<gene>
    <name evidence="3" type="ORF">PAC_02803</name>
</gene>
<organism evidence="3 4">
    <name type="scientific">Phialocephala subalpina</name>
    <dbReference type="NCBI Taxonomy" id="576137"/>
    <lineage>
        <taxon>Eukaryota</taxon>
        <taxon>Fungi</taxon>
        <taxon>Dikarya</taxon>
        <taxon>Ascomycota</taxon>
        <taxon>Pezizomycotina</taxon>
        <taxon>Leotiomycetes</taxon>
        <taxon>Helotiales</taxon>
        <taxon>Mollisiaceae</taxon>
        <taxon>Phialocephala</taxon>
        <taxon>Phialocephala fortinii species complex</taxon>
    </lineage>
</organism>
<evidence type="ECO:0000313" key="4">
    <source>
        <dbReference type="Proteomes" id="UP000184330"/>
    </source>
</evidence>
<feature type="coiled-coil region" evidence="1">
    <location>
        <begin position="294"/>
        <end position="426"/>
    </location>
</feature>
<evidence type="ECO:0000256" key="1">
    <source>
        <dbReference type="SAM" id="Coils"/>
    </source>
</evidence>
<accession>A0A1L7WJH0</accession>
<dbReference type="AlphaFoldDB" id="A0A1L7WJH0"/>
<feature type="compositionally biased region" description="Polar residues" evidence="2">
    <location>
        <begin position="136"/>
        <end position="150"/>
    </location>
</feature>
<name>A0A1L7WJH0_9HELO</name>
<feature type="region of interest" description="Disordered" evidence="2">
    <location>
        <begin position="692"/>
        <end position="726"/>
    </location>
</feature>
<evidence type="ECO:0000256" key="2">
    <source>
        <dbReference type="SAM" id="MobiDB-lite"/>
    </source>
</evidence>
<keyword evidence="1" id="KW-0175">Coiled coil</keyword>
<reference evidence="3 4" key="1">
    <citation type="submission" date="2016-03" db="EMBL/GenBank/DDBJ databases">
        <authorList>
            <person name="Ploux O."/>
        </authorList>
    </citation>
    <scope>NUCLEOTIDE SEQUENCE [LARGE SCALE GENOMIC DNA]</scope>
    <source>
        <strain evidence="3 4">UAMH 11012</strain>
    </source>
</reference>
<feature type="region of interest" description="Disordered" evidence="2">
    <location>
        <begin position="136"/>
        <end position="162"/>
    </location>
</feature>
<dbReference type="Proteomes" id="UP000184330">
    <property type="component" value="Unassembled WGS sequence"/>
</dbReference>
<dbReference type="EMBL" id="FJOG01000003">
    <property type="protein sequence ID" value="CZR52925.1"/>
    <property type="molecule type" value="Genomic_DNA"/>
</dbReference>
<feature type="compositionally biased region" description="Polar residues" evidence="2">
    <location>
        <begin position="711"/>
        <end position="726"/>
    </location>
</feature>
<keyword evidence="4" id="KW-1185">Reference proteome</keyword>
<protein>
    <submittedName>
        <fullName evidence="3">Uncharacterized protein</fullName>
    </submittedName>
</protein>
<evidence type="ECO:0000313" key="3">
    <source>
        <dbReference type="EMBL" id="CZR52925.1"/>
    </source>
</evidence>
<sequence length="726" mass="82032">MELSVGEARADPSPISSVPTAVTLDEENDTYSMGSLTKVLDNGNTLLPQVLVSLALEEEQELDFEQCRRWLQNFPALAMYAKVQGMYKSNSTLLILSVPVVIWDWIPDDPACAFIGFVYSQDLLEWRTDKKGQLSNVLPRSTTSSIATDNPSPPKPTSPHSNIANEKRVQQELFHPDIKDELSLKMPANPLQGVEALVTAVRNLTSNDNYKAVANTFDEILQLREQLKSKDAELGRAQKEIIGLKSKHESRVQEHSDVSKIIDENGDLEGRIASLWKAKETEIASLRLAEDSEIAALQSAKAELQSAKAKLQSDNATLKLEKDILKKEFGEQYKSWDFRTSKQEDLEGEVAALQQQLEQENQRATASEATLTDVQQQLVEYQYELQEVNEKLESETETLDKKQLELDGTRASLKSCQDTLQREREELGLEEPDLDNLAARFNAFVETSHRLAKRFFLTELTENENLTWKKISAELYQPDLVKIIPKKYSLSNSIPSQHLRMAVAEKIIAMIYHSDIFRQYYLPESDEIEKVLNQLYKENPRREAIFRSQLRYAYKPEVEQGRVTSIVKSAADKAVGFLGPLLFAPNAEGDFRSEFERLLQEAVNLWRYVQRSAERGFVENEPDNSWDGYEEYHSAIELRPDQEVHIPDEPSAIMSLFPRVVVDNSLICPGYALWSNQSTVVAADLESKARNSLNGLGGNSAVGIQRRGTRRFSSSGEDTPQSPRSP</sequence>
<feature type="region of interest" description="Disordered" evidence="2">
    <location>
        <begin position="1"/>
        <end position="21"/>
    </location>
</feature>
<proteinExistence type="predicted"/>
<dbReference type="OrthoDB" id="5238996at2759"/>